<keyword evidence="2" id="KW-1185">Reference proteome</keyword>
<dbReference type="RefSeq" id="WP_091430571.1">
    <property type="nucleotide sequence ID" value="NZ_FOJB01000001.1"/>
</dbReference>
<dbReference type="SUPFAM" id="SSF103025">
    <property type="entry name" value="Folate-binding domain"/>
    <property type="match status" value="1"/>
</dbReference>
<dbReference type="Gene3D" id="3.30.1360.120">
    <property type="entry name" value="Probable tRNA modification gtpase trme, domain 1"/>
    <property type="match status" value="1"/>
</dbReference>
<dbReference type="Pfam" id="PF04268">
    <property type="entry name" value="SoxG"/>
    <property type="match status" value="1"/>
</dbReference>
<protein>
    <submittedName>
        <fullName evidence="1">Sarcosine oxidase subunit gamma</fullName>
    </submittedName>
</protein>
<sequence>MSDAVSALQGASFDGYCKVEEAGLVGMITLRGDLSSTGVAKAVKAATGAAIPGQGKITDGVKGRVGWMSPDELLLITDHIEAPKVVEAATRALAKEHALVVNVSDARAVFRVKGTACREVIAKLTPADTSLMQPGMLRRTRIAQIPAAFYLEDDETAVLVCFRSVAQYAFDLLKDAAKPGGEVFS</sequence>
<proteinExistence type="predicted"/>
<dbReference type="EMBL" id="FOJB01000001">
    <property type="protein sequence ID" value="SEW21365.1"/>
    <property type="molecule type" value="Genomic_DNA"/>
</dbReference>
<name>A0A1I0Q351_9RHOB</name>
<gene>
    <name evidence="1" type="ORF">SAMN05444851_2181</name>
</gene>
<dbReference type="AlphaFoldDB" id="A0A1I0Q351"/>
<dbReference type="InterPro" id="IPR007375">
    <property type="entry name" value="SoxG"/>
</dbReference>
<dbReference type="OrthoDB" id="9814782at2"/>
<dbReference type="Gene3D" id="3.30.70.1520">
    <property type="entry name" value="Heterotetrameric sarcosine oxidase"/>
    <property type="match status" value="1"/>
</dbReference>
<dbReference type="STRING" id="1173584.SAMN05444851_2181"/>
<evidence type="ECO:0000313" key="1">
    <source>
        <dbReference type="EMBL" id="SEW21365.1"/>
    </source>
</evidence>
<dbReference type="Proteomes" id="UP000199650">
    <property type="component" value="Unassembled WGS sequence"/>
</dbReference>
<reference evidence="1 2" key="1">
    <citation type="submission" date="2016-10" db="EMBL/GenBank/DDBJ databases">
        <authorList>
            <person name="de Groot N.N."/>
        </authorList>
    </citation>
    <scope>NUCLEOTIDE SEQUENCE [LARGE SCALE GENOMIC DNA]</scope>
    <source>
        <strain evidence="1 2">DSM 29439</strain>
    </source>
</reference>
<organism evidence="1 2">
    <name type="scientific">Aliiroseovarius sediminilitoris</name>
    <dbReference type="NCBI Taxonomy" id="1173584"/>
    <lineage>
        <taxon>Bacteria</taxon>
        <taxon>Pseudomonadati</taxon>
        <taxon>Pseudomonadota</taxon>
        <taxon>Alphaproteobacteria</taxon>
        <taxon>Rhodobacterales</taxon>
        <taxon>Paracoccaceae</taxon>
        <taxon>Aliiroseovarius</taxon>
    </lineage>
</organism>
<dbReference type="InterPro" id="IPR027266">
    <property type="entry name" value="TrmE/GcvT-like"/>
</dbReference>
<accession>A0A1I0Q351</accession>
<evidence type="ECO:0000313" key="2">
    <source>
        <dbReference type="Proteomes" id="UP000199650"/>
    </source>
</evidence>